<feature type="domain" description="Methyltransferase type 12" evidence="1">
    <location>
        <begin position="51"/>
        <end position="150"/>
    </location>
</feature>
<dbReference type="EMBL" id="JROO01000029">
    <property type="protein sequence ID" value="KIH98137.1"/>
    <property type="molecule type" value="Genomic_DNA"/>
</dbReference>
<dbReference type="Proteomes" id="UP000031675">
    <property type="component" value="Unassembled WGS sequence"/>
</dbReference>
<dbReference type="Gene3D" id="3.40.50.150">
    <property type="entry name" value="Vaccinia Virus protein VP39"/>
    <property type="match status" value="1"/>
</dbReference>
<reference evidence="3" key="1">
    <citation type="journal article" date="2015" name="Chem. Biol.">
        <title>Structure, bioactivity, and resistance mechanism of streptomonomicin, an unusual lasso Peptide from an understudied halophilic actinomycete.</title>
        <authorList>
            <person name="Metelev M."/>
            <person name="Tietz J.I."/>
            <person name="Melby J.O."/>
            <person name="Blair P.M."/>
            <person name="Zhu L."/>
            <person name="Livnat I."/>
            <person name="Severinov K."/>
            <person name="Mitchell D.A."/>
        </authorList>
    </citation>
    <scope>NUCLEOTIDE SEQUENCE [LARGE SCALE GENOMIC DNA]</scope>
    <source>
        <strain evidence="3">YIM 90003</strain>
    </source>
</reference>
<accession>A0A0C2JMT9</accession>
<gene>
    <name evidence="2" type="ORF">LP52_15610</name>
</gene>
<evidence type="ECO:0000259" key="1">
    <source>
        <dbReference type="Pfam" id="PF08242"/>
    </source>
</evidence>
<dbReference type="SUPFAM" id="SSF53335">
    <property type="entry name" value="S-adenosyl-L-methionine-dependent methyltransferases"/>
    <property type="match status" value="1"/>
</dbReference>
<dbReference type="STRING" id="183763.LP52_15610"/>
<dbReference type="Pfam" id="PF08242">
    <property type="entry name" value="Methyltransf_12"/>
    <property type="match status" value="1"/>
</dbReference>
<dbReference type="InterPro" id="IPR013217">
    <property type="entry name" value="Methyltransf_12"/>
</dbReference>
<keyword evidence="3" id="KW-1185">Reference proteome</keyword>
<organism evidence="2 3">
    <name type="scientific">Streptomonospora alba</name>
    <dbReference type="NCBI Taxonomy" id="183763"/>
    <lineage>
        <taxon>Bacteria</taxon>
        <taxon>Bacillati</taxon>
        <taxon>Actinomycetota</taxon>
        <taxon>Actinomycetes</taxon>
        <taxon>Streptosporangiales</taxon>
        <taxon>Nocardiopsidaceae</taxon>
        <taxon>Streptomonospora</taxon>
    </lineage>
</organism>
<dbReference type="AlphaFoldDB" id="A0A0C2JMT9"/>
<dbReference type="CDD" id="cd02440">
    <property type="entry name" value="AdoMet_MTases"/>
    <property type="match status" value="1"/>
</dbReference>
<sequence length="217" mass="23857">MENQALWSRHNMVRRYDLLVTHGTIPWVWRCPPKALIDLYSGALSPGTAHLEVAPGSGYTLAHVLPHVPDVQLHLLDLHTGALEASAQRLASHAPALHRQDALAPWTLDEESVDSVGASMLVHCLPGARIADKTALFDNAVRVLRPGGVFVGATVLAHEVPQTRTSLFALRRLNRRSVFANSGDRLTDLAAELHTRFDVERLSVTGSVAQWRARRRA</sequence>
<name>A0A0C2JMT9_9ACTN</name>
<comment type="caution">
    <text evidence="2">The sequence shown here is derived from an EMBL/GenBank/DDBJ whole genome shotgun (WGS) entry which is preliminary data.</text>
</comment>
<protein>
    <recommendedName>
        <fullName evidence="1">Methyltransferase type 12 domain-containing protein</fullName>
    </recommendedName>
</protein>
<evidence type="ECO:0000313" key="2">
    <source>
        <dbReference type="EMBL" id="KIH98137.1"/>
    </source>
</evidence>
<proteinExistence type="predicted"/>
<evidence type="ECO:0000313" key="3">
    <source>
        <dbReference type="Proteomes" id="UP000031675"/>
    </source>
</evidence>
<dbReference type="InterPro" id="IPR029063">
    <property type="entry name" value="SAM-dependent_MTases_sf"/>
</dbReference>